<sequence>MEIANTVAKYLHNIPHYNFALKRVESTFDPKYSGDYLQSLFFYAGSVIVLAFFLLLIITTVWICACVGKRSESGRNSKRAMRLALGLFLISLTGFILIGVCYAGNEYVNRGVKQSSNGLLNVYKELKQAIHQEINQMDILLTTLTNGIENVSELSTSLKKILDNIKFFESAKLFGDTVEFERWIMCIVLFSIMLFVLFLGIVSFCRKSKKGAVAFSGIGLVIFLLSFSILAIILPATIAFSDFCMDGNKYIKGHVTDDLISAVEFYSKCDAKSGKNTFPEIFELPKLSNQITNLRDSSYQLFNVLNNVFPQDMDLEDRGKYINEDFSSFLQSAGALERALSCHTFSDDVHAMKTGFCQNAFLGSTIILAGLIFLSFDLWILLLVICKSWNIFSRGPSSPSNIGDDDPFFPNGNDSAIPVDIYGTHVFNPRSRFANSMDHDEPSTGTTTATGNIPANINASTPLLDNDRTGIHWQRNLTTTSSLLATAPPGTTLRDTNSHVRVTYSNHEDDFGQYPKYQEQFDV</sequence>
<dbReference type="Proteomes" id="UP000095286">
    <property type="component" value="Unplaced"/>
</dbReference>
<organism evidence="1 2">
    <name type="scientific">Rhabditophanes sp. KR3021</name>
    <dbReference type="NCBI Taxonomy" id="114890"/>
    <lineage>
        <taxon>Eukaryota</taxon>
        <taxon>Metazoa</taxon>
        <taxon>Ecdysozoa</taxon>
        <taxon>Nematoda</taxon>
        <taxon>Chromadorea</taxon>
        <taxon>Rhabditida</taxon>
        <taxon>Tylenchina</taxon>
        <taxon>Panagrolaimomorpha</taxon>
        <taxon>Strongyloidoidea</taxon>
        <taxon>Alloionematidae</taxon>
        <taxon>Rhabditophanes</taxon>
    </lineage>
</organism>
<accession>A0AC35U4V9</accession>
<evidence type="ECO:0000313" key="2">
    <source>
        <dbReference type="WBParaSite" id="RSKR_0000797700.1"/>
    </source>
</evidence>
<protein>
    <submittedName>
        <fullName evidence="2">Protein tweety homolog</fullName>
    </submittedName>
</protein>
<proteinExistence type="predicted"/>
<dbReference type="WBParaSite" id="RSKR_0000797700.1">
    <property type="protein sequence ID" value="RSKR_0000797700.1"/>
    <property type="gene ID" value="RSKR_0000797700"/>
</dbReference>
<name>A0AC35U4V9_9BILA</name>
<reference evidence="2" key="1">
    <citation type="submission" date="2016-11" db="UniProtKB">
        <authorList>
            <consortium name="WormBaseParasite"/>
        </authorList>
    </citation>
    <scope>IDENTIFICATION</scope>
    <source>
        <strain evidence="2">KR3021</strain>
    </source>
</reference>
<evidence type="ECO:0000313" key="1">
    <source>
        <dbReference type="Proteomes" id="UP000095286"/>
    </source>
</evidence>